<organism evidence="4 5">
    <name type="scientific">Parenemella sanctibonifatiensis</name>
    <dbReference type="NCBI Taxonomy" id="2016505"/>
    <lineage>
        <taxon>Bacteria</taxon>
        <taxon>Bacillati</taxon>
        <taxon>Actinomycetota</taxon>
        <taxon>Actinomycetes</taxon>
        <taxon>Propionibacteriales</taxon>
        <taxon>Propionibacteriaceae</taxon>
        <taxon>Parenemella</taxon>
    </lineage>
</organism>
<protein>
    <submittedName>
        <fullName evidence="4">Dehydrogenase</fullName>
    </submittedName>
</protein>
<feature type="domain" description="GFO/IDH/MocA-like oxidoreductase" evidence="3">
    <location>
        <begin position="131"/>
        <end position="249"/>
    </location>
</feature>
<dbReference type="SUPFAM" id="SSF51735">
    <property type="entry name" value="NAD(P)-binding Rossmann-fold domains"/>
    <property type="match status" value="1"/>
</dbReference>
<dbReference type="Pfam" id="PF22725">
    <property type="entry name" value="GFO_IDH_MocA_C3"/>
    <property type="match status" value="1"/>
</dbReference>
<dbReference type="InterPro" id="IPR051450">
    <property type="entry name" value="Gfo/Idh/MocA_Oxidoreductases"/>
</dbReference>
<evidence type="ECO:0000259" key="2">
    <source>
        <dbReference type="Pfam" id="PF01408"/>
    </source>
</evidence>
<gene>
    <name evidence="4" type="ORF">CGZ91_13225</name>
</gene>
<dbReference type="InterPro" id="IPR055170">
    <property type="entry name" value="GFO_IDH_MocA-like_dom"/>
</dbReference>
<dbReference type="Gene3D" id="3.30.360.10">
    <property type="entry name" value="Dihydrodipicolinate Reductase, domain 2"/>
    <property type="match status" value="1"/>
</dbReference>
<evidence type="ECO:0000313" key="4">
    <source>
        <dbReference type="EMBL" id="OYN88568.1"/>
    </source>
</evidence>
<dbReference type="PANTHER" id="PTHR43377:SF1">
    <property type="entry name" value="BILIVERDIN REDUCTASE A"/>
    <property type="match status" value="1"/>
</dbReference>
<dbReference type="Proteomes" id="UP000216300">
    <property type="component" value="Unassembled WGS sequence"/>
</dbReference>
<comment type="caution">
    <text evidence="4">The sequence shown here is derived from an EMBL/GenBank/DDBJ whole genome shotgun (WGS) entry which is preliminary data.</text>
</comment>
<sequence length="339" mass="37215">MDQQQAPARRRVGLVGAGGISGAHLPYWLSINAQIFVYSTEHAERLVANNPEADVTIVNSLEELLDQVDIVDIMTPTPDHYAPTKAALAAGKKVVCEKPLTRHTGQAKELLELAEPGQLYPAHVVRYFPQYAHAKRIIDEGTLGELGVLRFTRRGSYPTRDWYADPERSGGIVMDQMIHDLDQAYWLAGPVERLYAVNRVLTDPEKIETCHVVMHHTNGAVSHCRGLWGNQRTVFGYSYDIYGTEGRLRFNTDDSAQVRLDDALKAKLAAEKPDKGFLPSTSAFDSPYSTELAAYVAAFDGGELPRVSAEDGLMAVALCEAATASIESGAPIVMKEFLA</sequence>
<keyword evidence="1" id="KW-0472">Membrane</keyword>
<name>A0A255EAI0_9ACTN</name>
<evidence type="ECO:0000256" key="1">
    <source>
        <dbReference type="SAM" id="Phobius"/>
    </source>
</evidence>
<accession>A0A255EAI0</accession>
<feature type="transmembrane region" description="Helical" evidence="1">
    <location>
        <begin position="12"/>
        <end position="29"/>
    </location>
</feature>
<evidence type="ECO:0000259" key="3">
    <source>
        <dbReference type="Pfam" id="PF22725"/>
    </source>
</evidence>
<keyword evidence="1" id="KW-1133">Transmembrane helix</keyword>
<dbReference type="Pfam" id="PF01408">
    <property type="entry name" value="GFO_IDH_MocA"/>
    <property type="match status" value="1"/>
</dbReference>
<dbReference type="EMBL" id="NMVJ01000011">
    <property type="protein sequence ID" value="OYN88568.1"/>
    <property type="molecule type" value="Genomic_DNA"/>
</dbReference>
<dbReference type="InterPro" id="IPR036291">
    <property type="entry name" value="NAD(P)-bd_dom_sf"/>
</dbReference>
<dbReference type="OrthoDB" id="256869at2"/>
<dbReference type="GO" id="GO:0000166">
    <property type="term" value="F:nucleotide binding"/>
    <property type="evidence" value="ECO:0007669"/>
    <property type="project" value="InterPro"/>
</dbReference>
<keyword evidence="1" id="KW-0812">Transmembrane</keyword>
<evidence type="ECO:0000313" key="5">
    <source>
        <dbReference type="Proteomes" id="UP000216300"/>
    </source>
</evidence>
<dbReference type="Gene3D" id="3.40.50.720">
    <property type="entry name" value="NAD(P)-binding Rossmann-like Domain"/>
    <property type="match status" value="1"/>
</dbReference>
<dbReference type="InterPro" id="IPR000683">
    <property type="entry name" value="Gfo/Idh/MocA-like_OxRdtase_N"/>
</dbReference>
<keyword evidence="5" id="KW-1185">Reference proteome</keyword>
<proteinExistence type="predicted"/>
<dbReference type="PANTHER" id="PTHR43377">
    <property type="entry name" value="BILIVERDIN REDUCTASE A"/>
    <property type="match status" value="1"/>
</dbReference>
<feature type="domain" description="Gfo/Idh/MocA-like oxidoreductase N-terminal" evidence="2">
    <location>
        <begin position="11"/>
        <end position="115"/>
    </location>
</feature>
<dbReference type="RefSeq" id="WP_094455876.1">
    <property type="nucleotide sequence ID" value="NZ_NMVJ01000011.1"/>
</dbReference>
<dbReference type="AlphaFoldDB" id="A0A255EAI0"/>
<reference evidence="4 5" key="1">
    <citation type="submission" date="2017-07" db="EMBL/GenBank/DDBJ databases">
        <title>Draft whole genome sequences of clinical Proprionibacteriaceae strains.</title>
        <authorList>
            <person name="Bernier A.-M."/>
            <person name="Bernard K."/>
            <person name="Domingo M.-C."/>
        </authorList>
    </citation>
    <scope>NUCLEOTIDE SEQUENCE [LARGE SCALE GENOMIC DNA]</scope>
    <source>
        <strain evidence="4 5">NML 150081</strain>
    </source>
</reference>